<dbReference type="Proteomes" id="UP000054387">
    <property type="component" value="Unassembled WGS sequence"/>
</dbReference>
<proteinExistence type="predicted"/>
<keyword evidence="1" id="KW-0472">Membrane</keyword>
<reference evidence="2 3" key="1">
    <citation type="submission" date="2015-12" db="EMBL/GenBank/DDBJ databases">
        <title>Haloprofundus marisrubri gen. nov., sp. nov., an extremely halophilic archaeon isolated from the Discovery deep brine-seawater interface in the Red Sea.</title>
        <authorList>
            <person name="Zhang G."/>
            <person name="Stingl U."/>
            <person name="Rashid M."/>
        </authorList>
    </citation>
    <scope>NUCLEOTIDE SEQUENCE [LARGE SCALE GENOMIC DNA]</scope>
    <source>
        <strain evidence="2 3">SB9</strain>
    </source>
</reference>
<evidence type="ECO:0000313" key="3">
    <source>
        <dbReference type="Proteomes" id="UP000054387"/>
    </source>
</evidence>
<name>A0A0W1R6U8_9EURY</name>
<feature type="transmembrane region" description="Helical" evidence="1">
    <location>
        <begin position="25"/>
        <end position="42"/>
    </location>
</feature>
<accession>A0A0W1R6U8</accession>
<keyword evidence="3" id="KW-1185">Reference proteome</keyword>
<organism evidence="2 3">
    <name type="scientific">Haloprofundus marisrubri</name>
    <dbReference type="NCBI Taxonomy" id="1514971"/>
    <lineage>
        <taxon>Archaea</taxon>
        <taxon>Methanobacteriati</taxon>
        <taxon>Methanobacteriota</taxon>
        <taxon>Stenosarchaea group</taxon>
        <taxon>Halobacteria</taxon>
        <taxon>Halobacteriales</taxon>
        <taxon>Haloferacaceae</taxon>
        <taxon>Haloprofundus</taxon>
    </lineage>
</organism>
<gene>
    <name evidence="2" type="ORF">AUR64_15235</name>
</gene>
<protein>
    <submittedName>
        <fullName evidence="2">Uncharacterized protein</fullName>
    </submittedName>
</protein>
<comment type="caution">
    <text evidence="2">The sequence shown here is derived from an EMBL/GenBank/DDBJ whole genome shotgun (WGS) entry which is preliminary data.</text>
</comment>
<dbReference type="EMBL" id="LOPU01000029">
    <property type="protein sequence ID" value="KTG09147.1"/>
    <property type="molecule type" value="Genomic_DNA"/>
</dbReference>
<keyword evidence="1" id="KW-0812">Transmembrane</keyword>
<sequence length="75" mass="7818">MTFLAICTILIGMYAALRGPKLPLTLVGVLGAALILTAIELIMTNGFIVGIMALFAGLVAIFAVLMTYRQGSSSV</sequence>
<keyword evidence="1" id="KW-1133">Transmembrane helix</keyword>
<evidence type="ECO:0000313" key="2">
    <source>
        <dbReference type="EMBL" id="KTG09147.1"/>
    </source>
</evidence>
<dbReference type="AlphaFoldDB" id="A0A0W1R6U8"/>
<evidence type="ECO:0000256" key="1">
    <source>
        <dbReference type="SAM" id="Phobius"/>
    </source>
</evidence>
<feature type="transmembrane region" description="Helical" evidence="1">
    <location>
        <begin position="47"/>
        <end position="68"/>
    </location>
</feature>